<sequence>MTVGAITMAVIGVVVIWGGLIASVVHAVRTSKQQ</sequence>
<keyword evidence="3" id="KW-1185">Reference proteome</keyword>
<proteinExistence type="predicted"/>
<keyword evidence="1" id="KW-1133">Transmembrane helix</keyword>
<evidence type="ECO:0000313" key="3">
    <source>
        <dbReference type="Proteomes" id="UP001145072"/>
    </source>
</evidence>
<dbReference type="RefSeq" id="WP_259868997.1">
    <property type="nucleotide sequence ID" value="NZ_JAMQJZ010000005.1"/>
</dbReference>
<dbReference type="NCBIfam" id="NF033493">
    <property type="entry name" value="MetS_like_NSS"/>
    <property type="match status" value="1"/>
</dbReference>
<keyword evidence="1" id="KW-0472">Membrane</keyword>
<name>A0A9X4AJJ0_9BACI</name>
<keyword evidence="1" id="KW-0812">Transmembrane</keyword>
<protein>
    <submittedName>
        <fullName evidence="2">MetS family NSS transporter small subunit</fullName>
    </submittedName>
</protein>
<feature type="transmembrane region" description="Helical" evidence="1">
    <location>
        <begin position="6"/>
        <end position="28"/>
    </location>
</feature>
<organism evidence="2 3">
    <name type="scientific">Aquibacillus koreensis</name>
    <dbReference type="NCBI Taxonomy" id="279446"/>
    <lineage>
        <taxon>Bacteria</taxon>
        <taxon>Bacillati</taxon>
        <taxon>Bacillota</taxon>
        <taxon>Bacilli</taxon>
        <taxon>Bacillales</taxon>
        <taxon>Bacillaceae</taxon>
        <taxon>Aquibacillus</taxon>
    </lineage>
</organism>
<reference evidence="2" key="1">
    <citation type="submission" date="2022-06" db="EMBL/GenBank/DDBJ databases">
        <title>Aquibacillus sp. a new bacterium isolated from soil saline samples.</title>
        <authorList>
            <person name="Galisteo C."/>
            <person name="De La Haba R."/>
            <person name="Sanchez-Porro C."/>
            <person name="Ventosa A."/>
        </authorList>
    </citation>
    <scope>NUCLEOTIDE SEQUENCE</scope>
    <source>
        <strain evidence="2">JCM 12387</strain>
    </source>
</reference>
<dbReference type="EMBL" id="JAMQJZ010000005">
    <property type="protein sequence ID" value="MDC3420368.1"/>
    <property type="molecule type" value="Genomic_DNA"/>
</dbReference>
<gene>
    <name evidence="2" type="ORF">NC661_08320</name>
</gene>
<accession>A0A9X4AJJ0</accession>
<comment type="caution">
    <text evidence="2">The sequence shown here is derived from an EMBL/GenBank/DDBJ whole genome shotgun (WGS) entry which is preliminary data.</text>
</comment>
<dbReference type="AlphaFoldDB" id="A0A9X4AJJ0"/>
<evidence type="ECO:0000313" key="2">
    <source>
        <dbReference type="EMBL" id="MDC3420368.1"/>
    </source>
</evidence>
<evidence type="ECO:0000256" key="1">
    <source>
        <dbReference type="SAM" id="Phobius"/>
    </source>
</evidence>
<dbReference type="Proteomes" id="UP001145072">
    <property type="component" value="Unassembled WGS sequence"/>
</dbReference>